<dbReference type="PROSITE" id="PS50901">
    <property type="entry name" value="FTSK"/>
    <property type="match status" value="1"/>
</dbReference>
<keyword evidence="2 3" id="KW-0067">ATP-binding</keyword>
<evidence type="ECO:0000256" key="3">
    <source>
        <dbReference type="PROSITE-ProRule" id="PRU00289"/>
    </source>
</evidence>
<dbReference type="SUPFAM" id="SSF52540">
    <property type="entry name" value="P-loop containing nucleoside triphosphate hydrolases"/>
    <property type="match status" value="2"/>
</dbReference>
<feature type="binding site" evidence="3">
    <location>
        <begin position="357"/>
        <end position="364"/>
    </location>
    <ligand>
        <name>ATP</name>
        <dbReference type="ChEBI" id="CHEBI:30616"/>
    </ligand>
</feature>
<reference evidence="6 7" key="1">
    <citation type="journal article" date="2013" name="Genome Announc.">
        <title>Whole-genome sequences of five oyster-associated bacteria show potential for crude oil hydrocarbon degradation.</title>
        <authorList>
            <person name="Chauhan A."/>
            <person name="Green S."/>
            <person name="Pathak A."/>
            <person name="Thomas J."/>
            <person name="Venkatramanan R."/>
        </authorList>
    </citation>
    <scope>NUCLEOTIDE SEQUENCE [LARGE SCALE GENOMIC DNA]</scope>
    <source>
        <strain evidence="6 7">MF109</strain>
    </source>
</reference>
<proteinExistence type="predicted"/>
<dbReference type="PANTHER" id="PTHR22683">
    <property type="entry name" value="SPORULATION PROTEIN RELATED"/>
    <property type="match status" value="1"/>
</dbReference>
<dbReference type="Pfam" id="PF01580">
    <property type="entry name" value="FtsK_SpoIIIE"/>
    <property type="match status" value="1"/>
</dbReference>
<dbReference type="GO" id="GO:0016887">
    <property type="term" value="F:ATP hydrolysis activity"/>
    <property type="evidence" value="ECO:0007669"/>
    <property type="project" value="InterPro"/>
</dbReference>
<organism evidence="6 7">
    <name type="scientific">Microbacterium maritypicum MF109</name>
    <dbReference type="NCBI Taxonomy" id="1333857"/>
    <lineage>
        <taxon>Bacteria</taxon>
        <taxon>Bacillati</taxon>
        <taxon>Actinomycetota</taxon>
        <taxon>Actinomycetes</taxon>
        <taxon>Micrococcales</taxon>
        <taxon>Microbacteriaceae</taxon>
        <taxon>Microbacterium</taxon>
    </lineage>
</organism>
<feature type="domain" description="FtsK" evidence="5">
    <location>
        <begin position="339"/>
        <end position="520"/>
    </location>
</feature>
<dbReference type="InterPro" id="IPR003593">
    <property type="entry name" value="AAA+_ATPase"/>
</dbReference>
<dbReference type="Gene3D" id="3.40.50.300">
    <property type="entry name" value="P-loop containing nucleotide triphosphate hydrolases"/>
    <property type="match status" value="3"/>
</dbReference>
<evidence type="ECO:0000313" key="7">
    <source>
        <dbReference type="Proteomes" id="UP000016033"/>
    </source>
</evidence>
<keyword evidence="4" id="KW-0812">Transmembrane</keyword>
<dbReference type="GO" id="GO:0003677">
    <property type="term" value="F:DNA binding"/>
    <property type="evidence" value="ECO:0007669"/>
    <property type="project" value="InterPro"/>
</dbReference>
<feature type="transmembrane region" description="Helical" evidence="4">
    <location>
        <begin position="33"/>
        <end position="62"/>
    </location>
</feature>
<keyword evidence="4" id="KW-0472">Membrane</keyword>
<dbReference type="AlphaFoldDB" id="T5KPJ9"/>
<evidence type="ECO:0000256" key="4">
    <source>
        <dbReference type="SAM" id="Phobius"/>
    </source>
</evidence>
<sequence length="916" mass="96569">MESPPIVLPAAPAASPRAPLPFMAALVPVATGVVMWLVTGSLLALCFAALGPLMIGASLLDATRTRRRERRRTEQQLEAEWVAAEADLVQRQQDELEALWQRWPDAATCIAQAPLRGAQGVDATTPIVIGAGNTTNAVRCTGADDARGRDFRERCRVIADAPVSAPIGGGICLRGARPVAEAAARALVVQLCLRFGTGQLSLIGIDPEDTDLADHGLASLPHARSARRGAFRIGLGPAAGVRGDADALIVLTAVGEDVPAGITTVIDIVEPRRATLRTPTGSQPVAVECLSRAQAETVSAELARRDDETDAIPDAVLLSELEQTSAGGGLVATIGRGERANITVDIVGDGPHAIVTGMTGTGKSELLVSWVTAIATAHGPDEVTFVLADFKGGTAFEPLSALPQVAAVITDLDDQGARRGVSSLTAELRRRERVLAAVGARDVSGVSMPRLIIVVDEFAALLTEHPELGAVFIDIAARGRALGMHLILGTQRAAGVIRDALAANCPLRISLRVGDAADSRLVIGTDAASALTGDVGSRGLGLLRRPSDQEPVAMRIALTEASDIRGVGLRWAAAGESSSPWLPPLPAILPIAELVTEAEILPDAIILGRADDPDRQAQPLEMLRRGEERGLVVLGAPGFGKTSVLRAVAAQCDDAFWMPDDPEGAWDVLAAWVEGGKRPPSVVLIDDVDAMLASLPAEYAQQLVHRWERVLRASPDTTFVLTATRASGALGRVLDLVPRRALLRMPTRLEHLAAGGEASGFVRDRVPGRAVIGDREVQLAWVDEGRWLPQAAQTPRWTPSSAITAVVSAGTDTVIAALHDAHPACEVVAAGSESTSPGTRCIVVADAETWQRNWSLWQRIRSAGEVLIRCEHPGELRQLIGARELPPYAHPHAGRAWSVTGSGAPKRVHLAELSPR</sequence>
<dbReference type="CDD" id="cd01127">
    <property type="entry name" value="TrwB_TraG_TraD_VirD4"/>
    <property type="match status" value="1"/>
</dbReference>
<dbReference type="EMBL" id="ATAO01000157">
    <property type="protein sequence ID" value="EQM80351.1"/>
    <property type="molecule type" value="Genomic_DNA"/>
</dbReference>
<dbReference type="Proteomes" id="UP000016033">
    <property type="component" value="Unassembled WGS sequence"/>
</dbReference>
<keyword evidence="4" id="KW-1133">Transmembrane helix</keyword>
<dbReference type="InterPro" id="IPR050206">
    <property type="entry name" value="FtsK/SpoIIIE/SftA"/>
</dbReference>
<gene>
    <name evidence="6" type="ORF">L687_15545</name>
</gene>
<comment type="caution">
    <text evidence="6">The sequence shown here is derived from an EMBL/GenBank/DDBJ whole genome shotgun (WGS) entry which is preliminary data.</text>
</comment>
<protein>
    <recommendedName>
        <fullName evidence="5">FtsK domain-containing protein</fullName>
    </recommendedName>
</protein>
<dbReference type="PANTHER" id="PTHR22683:SF1">
    <property type="entry name" value="TYPE VII SECRETION SYSTEM PROTEIN ESSC"/>
    <property type="match status" value="1"/>
</dbReference>
<accession>T5KPJ9</accession>
<dbReference type="GO" id="GO:0005524">
    <property type="term" value="F:ATP binding"/>
    <property type="evidence" value="ECO:0007669"/>
    <property type="project" value="UniProtKB-UniRule"/>
</dbReference>
<evidence type="ECO:0000259" key="5">
    <source>
        <dbReference type="PROSITE" id="PS50901"/>
    </source>
</evidence>
<evidence type="ECO:0000313" key="6">
    <source>
        <dbReference type="EMBL" id="EQM80351.1"/>
    </source>
</evidence>
<name>T5KPJ9_MICMQ</name>
<evidence type="ECO:0000256" key="1">
    <source>
        <dbReference type="ARBA" id="ARBA00022741"/>
    </source>
</evidence>
<dbReference type="Pfam" id="PF00004">
    <property type="entry name" value="AAA"/>
    <property type="match status" value="1"/>
</dbReference>
<dbReference type="InterPro" id="IPR002543">
    <property type="entry name" value="FtsK_dom"/>
</dbReference>
<keyword evidence="1 3" id="KW-0547">Nucleotide-binding</keyword>
<dbReference type="SMART" id="SM00382">
    <property type="entry name" value="AAA"/>
    <property type="match status" value="2"/>
</dbReference>
<dbReference type="InterPro" id="IPR027417">
    <property type="entry name" value="P-loop_NTPase"/>
</dbReference>
<dbReference type="InterPro" id="IPR003959">
    <property type="entry name" value="ATPase_AAA_core"/>
</dbReference>
<evidence type="ECO:0000256" key="2">
    <source>
        <dbReference type="ARBA" id="ARBA00022840"/>
    </source>
</evidence>
<dbReference type="PATRIC" id="fig|1333857.3.peg.1417"/>